<organism evidence="9 10">
    <name type="scientific">Candidatus Sungbacteria bacterium RIFCSPHIGHO2_02_FULL_51_29</name>
    <dbReference type="NCBI Taxonomy" id="1802273"/>
    <lineage>
        <taxon>Bacteria</taxon>
        <taxon>Candidatus Sungiibacteriota</taxon>
    </lineage>
</organism>
<dbReference type="GO" id="GO:0016740">
    <property type="term" value="F:transferase activity"/>
    <property type="evidence" value="ECO:0007669"/>
    <property type="project" value="InterPro"/>
</dbReference>
<keyword evidence="5" id="KW-0694">RNA-binding</keyword>
<name>A0A1G2KVK4_9BACT</name>
<dbReference type="SMART" id="SM01383">
    <property type="entry name" value="Ribosomal_L2"/>
    <property type="match status" value="1"/>
</dbReference>
<sequence>MGMKKYKPTSPGRRQGEIVDLSVLTRSEPHKALTSGFWRARGRNSFGRITTRHKGGGVKRLFRQIDFIYDKRDIPAVVESVEYDPNRSSFIALLKYADGERRYVLAPQGVTIGSRCITSENAPIELGSRTVLKRIPPGTFVYNVELQKGQGAKFARSAGSGAEVLAHDGPYSNLKLPSGEVRRVFSEGFASIGVLSNPEHNLMTIGKAGRNRRLGIRPTVRGSVMNPRDHPHGGGEGRTQLGLRRPKTPWGKTAKGVKTRNRKKKSWKFILSRRVKKS</sequence>
<dbReference type="SUPFAM" id="SSF50249">
    <property type="entry name" value="Nucleic acid-binding proteins"/>
    <property type="match status" value="1"/>
</dbReference>
<evidence type="ECO:0000256" key="6">
    <source>
        <dbReference type="SAM" id="MobiDB-lite"/>
    </source>
</evidence>
<evidence type="ECO:0000259" key="7">
    <source>
        <dbReference type="SMART" id="SM01382"/>
    </source>
</evidence>
<dbReference type="NCBIfam" id="TIGR01171">
    <property type="entry name" value="rplB_bact"/>
    <property type="match status" value="1"/>
</dbReference>
<protein>
    <recommendedName>
        <fullName evidence="4 5">Large ribosomal subunit protein uL2</fullName>
    </recommendedName>
</protein>
<dbReference type="InterPro" id="IPR022671">
    <property type="entry name" value="Ribosomal_uL2_CS"/>
</dbReference>
<dbReference type="Gene3D" id="2.30.30.30">
    <property type="match status" value="1"/>
</dbReference>
<evidence type="ECO:0000256" key="3">
    <source>
        <dbReference type="ARBA" id="ARBA00023274"/>
    </source>
</evidence>
<dbReference type="InterPro" id="IPR005880">
    <property type="entry name" value="Ribosomal_uL2_bac/org-type"/>
</dbReference>
<comment type="caution">
    <text evidence="9">The sequence shown here is derived from an EMBL/GenBank/DDBJ whole genome shotgun (WGS) entry which is preliminary data.</text>
</comment>
<dbReference type="PROSITE" id="PS00467">
    <property type="entry name" value="RIBOSOMAL_L2"/>
    <property type="match status" value="1"/>
</dbReference>
<dbReference type="AlphaFoldDB" id="A0A1G2KVK4"/>
<keyword evidence="5" id="KW-0699">rRNA-binding</keyword>
<keyword evidence="3 5" id="KW-0687">Ribonucleoprotein</keyword>
<feature type="domain" description="Large ribosomal subunit protein uL2 RNA-binding" evidence="8">
    <location>
        <begin position="42"/>
        <end position="118"/>
    </location>
</feature>
<evidence type="ECO:0000259" key="8">
    <source>
        <dbReference type="SMART" id="SM01383"/>
    </source>
</evidence>
<dbReference type="EMBL" id="MHQL01000034">
    <property type="protein sequence ID" value="OHA02491.1"/>
    <property type="molecule type" value="Genomic_DNA"/>
</dbReference>
<reference evidence="9 10" key="1">
    <citation type="journal article" date="2016" name="Nat. Commun.">
        <title>Thousands of microbial genomes shed light on interconnected biogeochemical processes in an aquifer system.</title>
        <authorList>
            <person name="Anantharaman K."/>
            <person name="Brown C.T."/>
            <person name="Hug L.A."/>
            <person name="Sharon I."/>
            <person name="Castelle C.J."/>
            <person name="Probst A.J."/>
            <person name="Thomas B.C."/>
            <person name="Singh A."/>
            <person name="Wilkins M.J."/>
            <person name="Karaoz U."/>
            <person name="Brodie E.L."/>
            <person name="Williams K.H."/>
            <person name="Hubbard S.S."/>
            <person name="Banfield J.F."/>
        </authorList>
    </citation>
    <scope>NUCLEOTIDE SEQUENCE [LARGE SCALE GENOMIC DNA]</scope>
</reference>
<gene>
    <name evidence="5" type="primary">rplB</name>
    <name evidence="9" type="ORF">A3C16_05455</name>
</gene>
<evidence type="ECO:0000313" key="9">
    <source>
        <dbReference type="EMBL" id="OHA02491.1"/>
    </source>
</evidence>
<dbReference type="InterPro" id="IPR022666">
    <property type="entry name" value="Ribosomal_uL2_RNA-bd_dom"/>
</dbReference>
<dbReference type="SMART" id="SM01382">
    <property type="entry name" value="Ribosomal_L2_C"/>
    <property type="match status" value="1"/>
</dbReference>
<accession>A0A1G2KVK4</accession>
<proteinExistence type="inferred from homology"/>
<keyword evidence="2 5" id="KW-0689">Ribosomal protein</keyword>
<dbReference type="InterPro" id="IPR012340">
    <property type="entry name" value="NA-bd_OB-fold"/>
</dbReference>
<feature type="compositionally biased region" description="Basic residues" evidence="6">
    <location>
        <begin position="255"/>
        <end position="265"/>
    </location>
</feature>
<comment type="subunit">
    <text evidence="5">Part of the 50S ribosomal subunit. Forms a bridge to the 30S subunit in the 70S ribosome.</text>
</comment>
<evidence type="ECO:0000256" key="2">
    <source>
        <dbReference type="ARBA" id="ARBA00022980"/>
    </source>
</evidence>
<dbReference type="InterPro" id="IPR002171">
    <property type="entry name" value="Ribosomal_uL2"/>
</dbReference>
<dbReference type="Gene3D" id="4.10.950.10">
    <property type="entry name" value="Ribosomal protein L2, domain 3"/>
    <property type="match status" value="1"/>
</dbReference>
<dbReference type="Pfam" id="PF00181">
    <property type="entry name" value="Ribosomal_L2_N"/>
    <property type="match status" value="1"/>
</dbReference>
<dbReference type="Proteomes" id="UP000177811">
    <property type="component" value="Unassembled WGS sequence"/>
</dbReference>
<dbReference type="GO" id="GO:0002181">
    <property type="term" value="P:cytoplasmic translation"/>
    <property type="evidence" value="ECO:0007669"/>
    <property type="project" value="TreeGrafter"/>
</dbReference>
<dbReference type="GO" id="GO:0015934">
    <property type="term" value="C:large ribosomal subunit"/>
    <property type="evidence" value="ECO:0007669"/>
    <property type="project" value="InterPro"/>
</dbReference>
<dbReference type="PANTHER" id="PTHR13691">
    <property type="entry name" value="RIBOSOMAL PROTEIN L2"/>
    <property type="match status" value="1"/>
</dbReference>
<comment type="similarity">
    <text evidence="1 5">Belongs to the universal ribosomal protein uL2 family.</text>
</comment>
<dbReference type="GO" id="GO:0003735">
    <property type="term" value="F:structural constituent of ribosome"/>
    <property type="evidence" value="ECO:0007669"/>
    <property type="project" value="InterPro"/>
</dbReference>
<dbReference type="FunFam" id="4.10.950.10:FF:000001">
    <property type="entry name" value="50S ribosomal protein L2"/>
    <property type="match status" value="1"/>
</dbReference>
<dbReference type="PANTHER" id="PTHR13691:SF5">
    <property type="entry name" value="LARGE RIBOSOMAL SUBUNIT PROTEIN UL2M"/>
    <property type="match status" value="1"/>
</dbReference>
<dbReference type="InterPro" id="IPR022669">
    <property type="entry name" value="Ribosomal_uL2_C"/>
</dbReference>
<dbReference type="SUPFAM" id="SSF50104">
    <property type="entry name" value="Translation proteins SH3-like domain"/>
    <property type="match status" value="1"/>
</dbReference>
<comment type="function">
    <text evidence="5">One of the primary rRNA binding proteins. Required for association of the 30S and 50S subunits to form the 70S ribosome, for tRNA binding and peptide bond formation. It has been suggested to have peptidyltransferase activity; this is somewhat controversial. Makes several contacts with the 16S rRNA in the 70S ribosome.</text>
</comment>
<dbReference type="Gene3D" id="2.40.50.140">
    <property type="entry name" value="Nucleic acid-binding proteins"/>
    <property type="match status" value="1"/>
</dbReference>
<dbReference type="GO" id="GO:0019843">
    <property type="term" value="F:rRNA binding"/>
    <property type="evidence" value="ECO:0007669"/>
    <property type="project" value="UniProtKB-UniRule"/>
</dbReference>
<evidence type="ECO:0000256" key="4">
    <source>
        <dbReference type="ARBA" id="ARBA00035242"/>
    </source>
</evidence>
<dbReference type="PIRSF" id="PIRSF002158">
    <property type="entry name" value="Ribosomal_L2"/>
    <property type="match status" value="1"/>
</dbReference>
<feature type="region of interest" description="Disordered" evidence="6">
    <location>
        <begin position="221"/>
        <end position="265"/>
    </location>
</feature>
<evidence type="ECO:0000256" key="5">
    <source>
        <dbReference type="HAMAP-Rule" id="MF_01320"/>
    </source>
</evidence>
<dbReference type="HAMAP" id="MF_01320_B">
    <property type="entry name" value="Ribosomal_uL2_B"/>
    <property type="match status" value="1"/>
</dbReference>
<evidence type="ECO:0000313" key="10">
    <source>
        <dbReference type="Proteomes" id="UP000177811"/>
    </source>
</evidence>
<feature type="domain" description="Large ribosomal subunit protein uL2 C-terminal" evidence="7">
    <location>
        <begin position="124"/>
        <end position="253"/>
    </location>
</feature>
<dbReference type="InterPro" id="IPR014726">
    <property type="entry name" value="Ribosomal_uL2_dom3"/>
</dbReference>
<dbReference type="InterPro" id="IPR014722">
    <property type="entry name" value="Rib_uL2_dom2"/>
</dbReference>
<dbReference type="Pfam" id="PF03947">
    <property type="entry name" value="Ribosomal_L2_C"/>
    <property type="match status" value="1"/>
</dbReference>
<evidence type="ECO:0000256" key="1">
    <source>
        <dbReference type="ARBA" id="ARBA00005636"/>
    </source>
</evidence>
<dbReference type="InterPro" id="IPR008991">
    <property type="entry name" value="Translation_prot_SH3-like_sf"/>
</dbReference>